<dbReference type="eggNOG" id="KOG2289">
    <property type="taxonomic scope" value="Eukaryota"/>
</dbReference>
<dbReference type="EMBL" id="GL833144">
    <property type="protein sequence ID" value="EGB05113.1"/>
    <property type="molecule type" value="Genomic_DNA"/>
</dbReference>
<dbReference type="InParanoid" id="F0YII4"/>
<dbReference type="PANTHER" id="PTHR45840:SF9">
    <property type="entry name" value="INACTIVE RHOMBOID-RELATED PROTEIN 2"/>
    <property type="match status" value="1"/>
</dbReference>
<evidence type="ECO:0000256" key="4">
    <source>
        <dbReference type="ARBA" id="ARBA00022989"/>
    </source>
</evidence>
<dbReference type="MEROPS" id="S54.002"/>
<evidence type="ECO:0000313" key="8">
    <source>
        <dbReference type="EMBL" id="EGB05113.1"/>
    </source>
</evidence>
<feature type="transmembrane region" description="Helical" evidence="6">
    <location>
        <begin position="99"/>
        <end position="119"/>
    </location>
</feature>
<dbReference type="RefSeq" id="XP_009040239.1">
    <property type="nucleotide sequence ID" value="XM_009041991.1"/>
</dbReference>
<dbReference type="AlphaFoldDB" id="F0YII4"/>
<dbReference type="Gene3D" id="1.20.1540.10">
    <property type="entry name" value="Rhomboid-like"/>
    <property type="match status" value="1"/>
</dbReference>
<keyword evidence="9" id="KW-1185">Reference proteome</keyword>
<dbReference type="GO" id="GO:0016020">
    <property type="term" value="C:membrane"/>
    <property type="evidence" value="ECO:0007669"/>
    <property type="project" value="UniProtKB-SubCell"/>
</dbReference>
<dbReference type="InterPro" id="IPR035952">
    <property type="entry name" value="Rhomboid-like_sf"/>
</dbReference>
<feature type="non-terminal residue" evidence="8">
    <location>
        <position position="1"/>
    </location>
</feature>
<dbReference type="Proteomes" id="UP000002729">
    <property type="component" value="Unassembled WGS sequence"/>
</dbReference>
<sequence length="142" mass="15524">QYWRLFTYQIVHQGYYHLACNCIMQCVFGASVEMVHGHRMILLVYQFGVALGALTCAFTDIHRAVVGASGGVYTLIGLHFADVLLNFRAMNDHARRATRALLCTAVPALDIFIYVFLYADDTTSYSAHAGGGAAGFLLGLAL</sequence>
<proteinExistence type="inferred from homology"/>
<evidence type="ECO:0000256" key="6">
    <source>
        <dbReference type="SAM" id="Phobius"/>
    </source>
</evidence>
<name>F0YII4_AURAN</name>
<dbReference type="InterPro" id="IPR022764">
    <property type="entry name" value="Peptidase_S54_rhomboid_dom"/>
</dbReference>
<protein>
    <recommendedName>
        <fullName evidence="7">Peptidase S54 rhomboid domain-containing protein</fullName>
    </recommendedName>
</protein>
<dbReference type="Pfam" id="PF01694">
    <property type="entry name" value="Rhomboid"/>
    <property type="match status" value="1"/>
</dbReference>
<gene>
    <name evidence="8" type="ORF">AURANDRAFT_16104</name>
</gene>
<dbReference type="OrthoDB" id="418595at2759"/>
<feature type="domain" description="Peptidase S54 rhomboid" evidence="7">
    <location>
        <begin position="1"/>
        <end position="141"/>
    </location>
</feature>
<feature type="transmembrane region" description="Helical" evidence="6">
    <location>
        <begin position="42"/>
        <end position="61"/>
    </location>
</feature>
<evidence type="ECO:0000313" key="9">
    <source>
        <dbReference type="Proteomes" id="UP000002729"/>
    </source>
</evidence>
<dbReference type="PANTHER" id="PTHR45840">
    <property type="entry name" value="RHOMBOID-RELATED PROTEIN"/>
    <property type="match status" value="1"/>
</dbReference>
<accession>F0YII4</accession>
<evidence type="ECO:0000256" key="5">
    <source>
        <dbReference type="ARBA" id="ARBA00023136"/>
    </source>
</evidence>
<reference evidence="8 9" key="1">
    <citation type="journal article" date="2011" name="Proc. Natl. Acad. Sci. U.S.A.">
        <title>Niche of harmful alga Aureococcus anophagefferens revealed through ecogenomics.</title>
        <authorList>
            <person name="Gobler C.J."/>
            <person name="Berry D.L."/>
            <person name="Dyhrman S.T."/>
            <person name="Wilhelm S.W."/>
            <person name="Salamov A."/>
            <person name="Lobanov A.V."/>
            <person name="Zhang Y."/>
            <person name="Collier J.L."/>
            <person name="Wurch L.L."/>
            <person name="Kustka A.B."/>
            <person name="Dill B.D."/>
            <person name="Shah M."/>
            <person name="VerBerkmoes N.C."/>
            <person name="Kuo A."/>
            <person name="Terry A."/>
            <person name="Pangilinan J."/>
            <person name="Lindquist E.A."/>
            <person name="Lucas S."/>
            <person name="Paulsen I.T."/>
            <person name="Hattenrath-Lehmann T.K."/>
            <person name="Talmage S.C."/>
            <person name="Walker E.A."/>
            <person name="Koch F."/>
            <person name="Burson A.M."/>
            <person name="Marcoval M.A."/>
            <person name="Tang Y.Z."/>
            <person name="Lecleir G.R."/>
            <person name="Coyne K.J."/>
            <person name="Berg G.M."/>
            <person name="Bertrand E.M."/>
            <person name="Saito M.A."/>
            <person name="Gladyshev V.N."/>
            <person name="Grigoriev I.V."/>
        </authorList>
    </citation>
    <scope>NUCLEOTIDE SEQUENCE [LARGE SCALE GENOMIC DNA]</scope>
    <source>
        <strain evidence="9">CCMP 1984</strain>
    </source>
</reference>
<keyword evidence="4 6" id="KW-1133">Transmembrane helix</keyword>
<dbReference type="FunCoup" id="F0YII4">
    <property type="interactions" value="3"/>
</dbReference>
<dbReference type="KEGG" id="aaf:AURANDRAFT_16104"/>
<evidence type="ECO:0000256" key="3">
    <source>
        <dbReference type="ARBA" id="ARBA00022692"/>
    </source>
</evidence>
<dbReference type="InterPro" id="IPR051739">
    <property type="entry name" value="Rhomboid_IM_Serine_Proteases"/>
</dbReference>
<keyword evidence="5 6" id="KW-0472">Membrane</keyword>
<dbReference type="GO" id="GO:0004252">
    <property type="term" value="F:serine-type endopeptidase activity"/>
    <property type="evidence" value="ECO:0007669"/>
    <property type="project" value="InterPro"/>
</dbReference>
<comment type="similarity">
    <text evidence="2">Belongs to the peptidase S54 family.</text>
</comment>
<evidence type="ECO:0000256" key="2">
    <source>
        <dbReference type="ARBA" id="ARBA00009045"/>
    </source>
</evidence>
<comment type="subcellular location">
    <subcellularLocation>
        <location evidence="1">Membrane</location>
        <topology evidence="1">Multi-pass membrane protein</topology>
    </subcellularLocation>
</comment>
<feature type="transmembrane region" description="Helical" evidence="6">
    <location>
        <begin position="67"/>
        <end position="87"/>
    </location>
</feature>
<feature type="non-terminal residue" evidence="8">
    <location>
        <position position="142"/>
    </location>
</feature>
<evidence type="ECO:0000256" key="1">
    <source>
        <dbReference type="ARBA" id="ARBA00004141"/>
    </source>
</evidence>
<organism evidence="9">
    <name type="scientific">Aureococcus anophagefferens</name>
    <name type="common">Harmful bloom alga</name>
    <dbReference type="NCBI Taxonomy" id="44056"/>
    <lineage>
        <taxon>Eukaryota</taxon>
        <taxon>Sar</taxon>
        <taxon>Stramenopiles</taxon>
        <taxon>Ochrophyta</taxon>
        <taxon>Pelagophyceae</taxon>
        <taxon>Pelagomonadales</taxon>
        <taxon>Pelagomonadaceae</taxon>
        <taxon>Aureococcus</taxon>
    </lineage>
</organism>
<dbReference type="GeneID" id="20218597"/>
<dbReference type="SUPFAM" id="SSF144091">
    <property type="entry name" value="Rhomboid-like"/>
    <property type="match status" value="1"/>
</dbReference>
<evidence type="ECO:0000259" key="7">
    <source>
        <dbReference type="Pfam" id="PF01694"/>
    </source>
</evidence>
<keyword evidence="3 6" id="KW-0812">Transmembrane</keyword>